<dbReference type="Proteomes" id="UP000185744">
    <property type="component" value="Unassembled WGS sequence"/>
</dbReference>
<dbReference type="AlphaFoldDB" id="A0A1Q6DTU1"/>
<evidence type="ECO:0000313" key="2">
    <source>
        <dbReference type="Proteomes" id="UP000185744"/>
    </source>
</evidence>
<dbReference type="EMBL" id="MSDW01000001">
    <property type="protein sequence ID" value="OKY77748.1"/>
    <property type="molecule type" value="Genomic_DNA"/>
</dbReference>
<keyword evidence="2" id="KW-1185">Reference proteome</keyword>
<sequence length="80" mass="9969">MSKEKYSFKEMDELMRKIREGKYRDEIQCYRCRRYLDPNDNLLYFICLDERDIKNEEGVIICDRCEEKTDKDKIEFERLI</sequence>
<comment type="caution">
    <text evidence="1">The sequence shown here is derived from an EMBL/GenBank/DDBJ whole genome shotgun (WGS) entry which is preliminary data.</text>
</comment>
<dbReference type="InParanoid" id="A0A1Q6DTU1"/>
<proteinExistence type="predicted"/>
<accession>A0A1Q6DTU1</accession>
<protein>
    <submittedName>
        <fullName evidence="1">Uncharacterized protein</fullName>
    </submittedName>
</protein>
<name>A0A1Q6DTU1_METT1</name>
<reference evidence="1" key="1">
    <citation type="submission" date="2016-12" db="EMBL/GenBank/DDBJ databases">
        <title>Discovery of methanogenic haloarchaea.</title>
        <authorList>
            <person name="Sorokin D.Y."/>
            <person name="Makarova K.S."/>
            <person name="Abbas B."/>
            <person name="Ferrer M."/>
            <person name="Golyshin P.N."/>
        </authorList>
    </citation>
    <scope>NUCLEOTIDE SEQUENCE [LARGE SCALE GENOMIC DNA]</scope>
    <source>
        <strain evidence="1">HMET1</strain>
    </source>
</reference>
<evidence type="ECO:0000313" key="1">
    <source>
        <dbReference type="EMBL" id="OKY77748.1"/>
    </source>
</evidence>
<gene>
    <name evidence="1" type="ORF">BTN85_0217</name>
</gene>
<organism evidence="1 2">
    <name type="scientific">Methanohalarchaeum thermophilum</name>
    <dbReference type="NCBI Taxonomy" id="1903181"/>
    <lineage>
        <taxon>Archaea</taxon>
        <taxon>Methanobacteriati</taxon>
        <taxon>Methanobacteriota</taxon>
        <taxon>Methanonatronarchaeia</taxon>
        <taxon>Methanonatronarchaeales</taxon>
        <taxon>Methanonatronarchaeaceae</taxon>
        <taxon>Candidatus Methanohalarchaeum</taxon>
    </lineage>
</organism>